<dbReference type="AlphaFoldDB" id="B8MVI1"/>
<protein>
    <submittedName>
        <fullName evidence="2">Uncharacterized protein</fullName>
    </submittedName>
</protein>
<keyword evidence="3" id="KW-1185">Reference proteome</keyword>
<dbReference type="GeneID" id="8108946"/>
<dbReference type="VEuPathDB" id="FungiDB:TSTA_007920"/>
<dbReference type="STRING" id="441959.B8MVI1"/>
<dbReference type="PhylomeDB" id="B8MVI1"/>
<name>B8MVI1_TALSN</name>
<dbReference type="InParanoid" id="B8MVI1"/>
<organism evidence="2 3">
    <name type="scientific">Talaromyces stipitatus (strain ATCC 10500 / CBS 375.48 / QM 6759 / NRRL 1006)</name>
    <name type="common">Penicillium stipitatum</name>
    <dbReference type="NCBI Taxonomy" id="441959"/>
    <lineage>
        <taxon>Eukaryota</taxon>
        <taxon>Fungi</taxon>
        <taxon>Dikarya</taxon>
        <taxon>Ascomycota</taxon>
        <taxon>Pezizomycotina</taxon>
        <taxon>Eurotiomycetes</taxon>
        <taxon>Eurotiomycetidae</taxon>
        <taxon>Eurotiales</taxon>
        <taxon>Trichocomaceae</taxon>
        <taxon>Talaromyces</taxon>
        <taxon>Talaromyces sect. Talaromyces</taxon>
    </lineage>
</organism>
<dbReference type="HOGENOM" id="CLU_1482959_0_0_1"/>
<sequence>MEFDLGIESSILLKEPQFNEVINVFDLWNEMYSKTTLPSRKDIAMATFGDKSDQPKKNQRSETTSKPESRKCLCEQDHHFEDYLYVNIEKRKALRSVKEELQKKNKDKKKTGSSTDTKKNSENQESANLVYDSDEFVGLLNDTKPPVLQSVVSTILSALGRNADLWDKTLYDTGATAHITNN</sequence>
<gene>
    <name evidence="2" type="ORF">TSTA_007920</name>
</gene>
<feature type="region of interest" description="Disordered" evidence="1">
    <location>
        <begin position="46"/>
        <end position="70"/>
    </location>
</feature>
<dbReference type="RefSeq" id="XP_002488818.1">
    <property type="nucleotide sequence ID" value="XM_002488773.1"/>
</dbReference>
<evidence type="ECO:0000313" key="3">
    <source>
        <dbReference type="Proteomes" id="UP000001745"/>
    </source>
</evidence>
<dbReference type="EMBL" id="EQ962663">
    <property type="protein sequence ID" value="EED11502.1"/>
    <property type="molecule type" value="Genomic_DNA"/>
</dbReference>
<evidence type="ECO:0000256" key="1">
    <source>
        <dbReference type="SAM" id="MobiDB-lite"/>
    </source>
</evidence>
<reference evidence="3" key="1">
    <citation type="journal article" date="2015" name="Genome Announc.">
        <title>Genome sequence of the AIDS-associated pathogen Penicillium marneffei (ATCC18224) and its near taxonomic relative Talaromyces stipitatus (ATCC10500).</title>
        <authorList>
            <person name="Nierman W.C."/>
            <person name="Fedorova-Abrams N.D."/>
            <person name="Andrianopoulos A."/>
        </authorList>
    </citation>
    <scope>NUCLEOTIDE SEQUENCE [LARGE SCALE GENOMIC DNA]</scope>
    <source>
        <strain evidence="3">ATCC 10500 / CBS 375.48 / QM 6759 / NRRL 1006</strain>
    </source>
</reference>
<proteinExistence type="predicted"/>
<evidence type="ECO:0000313" key="2">
    <source>
        <dbReference type="EMBL" id="EED11502.1"/>
    </source>
</evidence>
<accession>B8MVI1</accession>
<feature type="compositionally biased region" description="Basic and acidic residues" evidence="1">
    <location>
        <begin position="50"/>
        <end position="70"/>
    </location>
</feature>
<dbReference type="Proteomes" id="UP000001745">
    <property type="component" value="Unassembled WGS sequence"/>
</dbReference>
<feature type="region of interest" description="Disordered" evidence="1">
    <location>
        <begin position="99"/>
        <end position="127"/>
    </location>
</feature>